<dbReference type="Proteomes" id="UP000259950">
    <property type="component" value="Segment"/>
</dbReference>
<dbReference type="RefSeq" id="YP_010097802.1">
    <property type="nucleotide sequence ID" value="NC_055761.1"/>
</dbReference>
<dbReference type="EMBL" id="MH629685">
    <property type="protein sequence ID" value="AXN58455.1"/>
    <property type="molecule type" value="Genomic_DNA"/>
</dbReference>
<proteinExistence type="predicted"/>
<evidence type="ECO:0000313" key="2">
    <source>
        <dbReference type="Proteomes" id="UP000259950"/>
    </source>
</evidence>
<accession>A0A346FKF0</accession>
<name>A0A346FKF0_9CAUD</name>
<keyword evidence="2" id="KW-1185">Reference proteome</keyword>
<dbReference type="GeneID" id="65115469"/>
<dbReference type="KEGG" id="vg:65115469"/>
<reference evidence="1" key="1">
    <citation type="submission" date="2018-07" db="EMBL/GenBank/DDBJ databases">
        <title>Complete genome sequence of the cyanophage S-PRM1 isolated from Singapore coastal waters.</title>
        <authorList>
            <person name="Chenard C."/>
            <person name="Kolundzija S."/>
            <person name="Lauro F.M."/>
        </authorList>
    </citation>
    <scope>NUCLEOTIDE SEQUENCE [LARGE SCALE GENOMIC DNA]</scope>
</reference>
<evidence type="ECO:0000313" key="1">
    <source>
        <dbReference type="EMBL" id="AXN58455.1"/>
    </source>
</evidence>
<protein>
    <submittedName>
        <fullName evidence="1">Uncharacterized protein</fullName>
    </submittedName>
</protein>
<organism evidence="1">
    <name type="scientific">Synechococcus virus S-PRM1</name>
    <dbReference type="NCBI Taxonomy" id="2100130"/>
    <lineage>
        <taxon>Viruses</taxon>
        <taxon>Duplodnaviria</taxon>
        <taxon>Heunggongvirae</taxon>
        <taxon>Uroviricota</taxon>
        <taxon>Caudoviricetes</taxon>
        <taxon>Pantevenvirales</taxon>
        <taxon>Kyanoviridae</taxon>
        <taxon>Makelovirus</taxon>
        <taxon>Makelovirus prm1</taxon>
    </lineage>
</organism>
<sequence length="104" mass="12542">MGHDEPQYPVTWWWLAGRSEHLWIHCKDITTLHTFTNATSGYNYFWHQEDDFTLTSKQYIWTYPGKPYTSKSVIVMPEWNEPNWDTLRVTNCYGICTDYVEKLR</sequence>